<evidence type="ECO:0000256" key="5">
    <source>
        <dbReference type="ARBA" id="ARBA00022989"/>
    </source>
</evidence>
<keyword evidence="5 9" id="KW-1133">Transmembrane helix</keyword>
<evidence type="ECO:0000256" key="1">
    <source>
        <dbReference type="ARBA" id="ARBA00004162"/>
    </source>
</evidence>
<dbReference type="InterPro" id="IPR006665">
    <property type="entry name" value="OmpA-like"/>
</dbReference>
<evidence type="ECO:0000256" key="8">
    <source>
        <dbReference type="SAM" id="MobiDB-lite"/>
    </source>
</evidence>
<evidence type="ECO:0000259" key="10">
    <source>
        <dbReference type="PROSITE" id="PS51123"/>
    </source>
</evidence>
<dbReference type="Gene3D" id="3.30.1330.60">
    <property type="entry name" value="OmpA-like domain"/>
    <property type="match status" value="1"/>
</dbReference>
<evidence type="ECO:0000256" key="2">
    <source>
        <dbReference type="ARBA" id="ARBA00008914"/>
    </source>
</evidence>
<gene>
    <name evidence="11" type="ordered locus">Dester_0546</name>
</gene>
<accession>F0S2X5</accession>
<protein>
    <submittedName>
        <fullName evidence="11">OmpA/MotB domain protein</fullName>
    </submittedName>
</protein>
<dbReference type="STRING" id="868864.Dester_0546"/>
<evidence type="ECO:0000256" key="7">
    <source>
        <dbReference type="PROSITE-ProRule" id="PRU00473"/>
    </source>
</evidence>
<reference evidence="11 12" key="1">
    <citation type="journal article" date="2011" name="Stand. Genomic Sci.">
        <title>Complete genome sequence of the thermophilic sulfur-reducer Desulfurobacterium thermolithotrophum type strain (BSA(T)) from a deep-sea hydrothermal vent.</title>
        <authorList>
            <person name="Goker M."/>
            <person name="Daligault H."/>
            <person name="Mwirichia R."/>
            <person name="Lapidus A."/>
            <person name="Lucas S."/>
            <person name="Deshpande S."/>
            <person name="Pagani I."/>
            <person name="Tapia R."/>
            <person name="Cheng J.F."/>
            <person name="Goodwin L."/>
            <person name="Pitluck S."/>
            <person name="Liolios K."/>
            <person name="Ivanova N."/>
            <person name="Mavromatis K."/>
            <person name="Mikhailova N."/>
            <person name="Pati A."/>
            <person name="Chen A."/>
            <person name="Palaniappan K."/>
            <person name="Han C."/>
            <person name="Land M."/>
            <person name="Hauser L."/>
            <person name="Pan C."/>
            <person name="Brambilla E.M."/>
            <person name="Rohde M."/>
            <person name="Spring S."/>
            <person name="Sikorski J."/>
            <person name="Wirth R."/>
            <person name="Detter J.C."/>
            <person name="Woyke T."/>
            <person name="Bristow J."/>
            <person name="Eisen J.A."/>
            <person name="Markowitz V."/>
            <person name="Hugenholtz P."/>
            <person name="Kyrpides N.C."/>
            <person name="Klenk H.P."/>
        </authorList>
    </citation>
    <scope>NUCLEOTIDE SEQUENCE [LARGE SCALE GENOMIC DNA]</scope>
    <source>
        <strain evidence="12">DSM 11699 / BSA</strain>
    </source>
</reference>
<comment type="subcellular location">
    <subcellularLocation>
        <location evidence="1">Cell membrane</location>
        <topology evidence="1">Single-pass membrane protein</topology>
    </subcellularLocation>
</comment>
<evidence type="ECO:0000313" key="12">
    <source>
        <dbReference type="Proteomes" id="UP000007102"/>
    </source>
</evidence>
<dbReference type="Pfam" id="PF00691">
    <property type="entry name" value="OmpA"/>
    <property type="match status" value="1"/>
</dbReference>
<proteinExistence type="inferred from homology"/>
<keyword evidence="12" id="KW-1185">Reference proteome</keyword>
<comment type="similarity">
    <text evidence="2">Belongs to the MotB family.</text>
</comment>
<dbReference type="GO" id="GO:0005886">
    <property type="term" value="C:plasma membrane"/>
    <property type="evidence" value="ECO:0007669"/>
    <property type="project" value="UniProtKB-SubCell"/>
</dbReference>
<keyword evidence="3" id="KW-1003">Cell membrane</keyword>
<dbReference type="eggNOG" id="COG1360">
    <property type="taxonomic scope" value="Bacteria"/>
</dbReference>
<feature type="transmembrane region" description="Helical" evidence="9">
    <location>
        <begin position="12"/>
        <end position="36"/>
    </location>
</feature>
<dbReference type="Pfam" id="PF13677">
    <property type="entry name" value="MotB_plug"/>
    <property type="match status" value="1"/>
</dbReference>
<evidence type="ECO:0000256" key="6">
    <source>
        <dbReference type="ARBA" id="ARBA00023136"/>
    </source>
</evidence>
<evidence type="ECO:0000256" key="4">
    <source>
        <dbReference type="ARBA" id="ARBA00022692"/>
    </source>
</evidence>
<sequence length="255" mass="29699">MARKKKEECKTAPAWLTSFSDLMSLLLTFFILLYSMSTLDVTKAIKFLSYFQGEKAKSFEHISVVKPIKIYTTDLAKKIKKIIKRILPAYGYQIVVTQEYVLLRLFNKVLFKPNSLELTPKAKEALDKVAEIIKKLPGNYQVRIEGHTSIEEPTKYLPYIHDDWDLSIRRATTVAKYLVSRGVNPKKIIAVGYGNTRPLYTWKNPILQARNRRVEIYLEIAKNKEEKENKQEIKKEEKIPKTVEKNRQSSNSEKR</sequence>
<evidence type="ECO:0000256" key="9">
    <source>
        <dbReference type="SAM" id="Phobius"/>
    </source>
</evidence>
<dbReference type="HOGENOM" id="CLU_016890_0_3_0"/>
<dbReference type="CDD" id="cd07185">
    <property type="entry name" value="OmpA_C-like"/>
    <property type="match status" value="1"/>
</dbReference>
<dbReference type="InParanoid" id="F0S2X5"/>
<feature type="region of interest" description="Disordered" evidence="8">
    <location>
        <begin position="226"/>
        <end position="255"/>
    </location>
</feature>
<dbReference type="RefSeq" id="WP_013638155.1">
    <property type="nucleotide sequence ID" value="NC_015185.1"/>
</dbReference>
<dbReference type="InterPro" id="IPR036737">
    <property type="entry name" value="OmpA-like_sf"/>
</dbReference>
<keyword evidence="6 7" id="KW-0472">Membrane</keyword>
<dbReference type="SUPFAM" id="SSF103088">
    <property type="entry name" value="OmpA-like"/>
    <property type="match status" value="1"/>
</dbReference>
<evidence type="ECO:0000313" key="11">
    <source>
        <dbReference type="EMBL" id="ADY73197.1"/>
    </source>
</evidence>
<dbReference type="KEGG" id="dte:Dester_0546"/>
<dbReference type="PROSITE" id="PS51123">
    <property type="entry name" value="OMPA_2"/>
    <property type="match status" value="1"/>
</dbReference>
<dbReference type="PANTHER" id="PTHR30329">
    <property type="entry name" value="STATOR ELEMENT OF FLAGELLAR MOTOR COMPLEX"/>
    <property type="match status" value="1"/>
</dbReference>
<keyword evidence="4 9" id="KW-0812">Transmembrane</keyword>
<dbReference type="InterPro" id="IPR025713">
    <property type="entry name" value="MotB-like_N_dom"/>
</dbReference>
<dbReference type="AlphaFoldDB" id="F0S2X5"/>
<organism evidence="11 12">
    <name type="scientific">Desulfurobacterium thermolithotrophum (strain DSM 11699 / BSA)</name>
    <dbReference type="NCBI Taxonomy" id="868864"/>
    <lineage>
        <taxon>Bacteria</taxon>
        <taxon>Pseudomonadati</taxon>
        <taxon>Aquificota</taxon>
        <taxon>Aquificia</taxon>
        <taxon>Desulfurobacteriales</taxon>
        <taxon>Desulfurobacteriaceae</taxon>
        <taxon>Desulfurobacterium</taxon>
    </lineage>
</organism>
<feature type="domain" description="OmpA-like" evidence="10">
    <location>
        <begin position="98"/>
        <end position="222"/>
    </location>
</feature>
<evidence type="ECO:0000256" key="3">
    <source>
        <dbReference type="ARBA" id="ARBA00022475"/>
    </source>
</evidence>
<name>F0S2X5_DESTD</name>
<reference evidence="12" key="2">
    <citation type="submission" date="2011-02" db="EMBL/GenBank/DDBJ databases">
        <title>The complete genome of Desulfurobacterium thermolithotrophum DSM 11699.</title>
        <authorList>
            <consortium name="US DOE Joint Genome Institute (JGI-PGF)"/>
            <person name="Lucas S."/>
            <person name="Copeland A."/>
            <person name="Lapidus A."/>
            <person name="Bruce D."/>
            <person name="Goodwin L."/>
            <person name="Pitluck S."/>
            <person name="Kyrpides N."/>
            <person name="Mavromatis K."/>
            <person name="Pagani I."/>
            <person name="Ivanova N."/>
            <person name="Mikhailova N."/>
            <person name="Daligault H."/>
            <person name="Detter J.C."/>
            <person name="Tapia R."/>
            <person name="Han C."/>
            <person name="Land M."/>
            <person name="Hauser L."/>
            <person name="Markowitz V."/>
            <person name="Cheng J.-F."/>
            <person name="Hugenholtz P."/>
            <person name="Woyke T."/>
            <person name="Wu D."/>
            <person name="Spring S."/>
            <person name="Brambilla E."/>
            <person name="Klenk H.-P."/>
            <person name="Eisen J.A."/>
        </authorList>
    </citation>
    <scope>NUCLEOTIDE SEQUENCE [LARGE SCALE GENOMIC DNA]</scope>
    <source>
        <strain evidence="12">DSM 11699 / BSA</strain>
    </source>
</reference>
<dbReference type="OrthoDB" id="9815217at2"/>
<dbReference type="Proteomes" id="UP000007102">
    <property type="component" value="Chromosome"/>
</dbReference>
<dbReference type="EMBL" id="CP002543">
    <property type="protein sequence ID" value="ADY73197.1"/>
    <property type="molecule type" value="Genomic_DNA"/>
</dbReference>
<dbReference type="InterPro" id="IPR050330">
    <property type="entry name" value="Bact_OuterMem_StrucFunc"/>
</dbReference>
<dbReference type="PANTHER" id="PTHR30329:SF21">
    <property type="entry name" value="LIPOPROTEIN YIAD-RELATED"/>
    <property type="match status" value="1"/>
</dbReference>